<reference evidence="1 2" key="1">
    <citation type="submission" date="2024-10" db="EMBL/GenBank/DDBJ databases">
        <title>The Natural Products Discovery Center: Release of the First 8490 Sequenced Strains for Exploring Actinobacteria Biosynthetic Diversity.</title>
        <authorList>
            <person name="Kalkreuter E."/>
            <person name="Kautsar S.A."/>
            <person name="Yang D."/>
            <person name="Bader C.D."/>
            <person name="Teijaro C.N."/>
            <person name="Fluegel L."/>
            <person name="Davis C.M."/>
            <person name="Simpson J.R."/>
            <person name="Lauterbach L."/>
            <person name="Steele A.D."/>
            <person name="Gui C."/>
            <person name="Meng S."/>
            <person name="Li G."/>
            <person name="Viehrig K."/>
            <person name="Ye F."/>
            <person name="Su P."/>
            <person name="Kiefer A.F."/>
            <person name="Nichols A."/>
            <person name="Cepeda A.J."/>
            <person name="Yan W."/>
            <person name="Fan B."/>
            <person name="Jiang Y."/>
            <person name="Adhikari A."/>
            <person name="Zheng C.-J."/>
            <person name="Schuster L."/>
            <person name="Cowan T.M."/>
            <person name="Smanski M.J."/>
            <person name="Chevrette M.G."/>
            <person name="De Carvalho L.P.S."/>
            <person name="Shen B."/>
        </authorList>
    </citation>
    <scope>NUCLEOTIDE SEQUENCE [LARGE SCALE GENOMIC DNA]</scope>
    <source>
        <strain evidence="1 2">NPDC048320</strain>
    </source>
</reference>
<accession>A0ABW7BAX6</accession>
<comment type="caution">
    <text evidence="1">The sequence shown here is derived from an EMBL/GenBank/DDBJ whole genome shotgun (WGS) entry which is preliminary data.</text>
</comment>
<protein>
    <submittedName>
        <fullName evidence="1">Uncharacterized protein</fullName>
    </submittedName>
</protein>
<dbReference type="RefSeq" id="WP_392820993.1">
    <property type="nucleotide sequence ID" value="NZ_JBICYV010000015.1"/>
</dbReference>
<dbReference type="EMBL" id="JBICYV010000015">
    <property type="protein sequence ID" value="MFG3014356.1"/>
    <property type="molecule type" value="Genomic_DNA"/>
</dbReference>
<name>A0ABW7BAX6_9ACTN</name>
<gene>
    <name evidence="1" type="ORF">ACGFZB_28835</name>
</gene>
<dbReference type="Proteomes" id="UP001604267">
    <property type="component" value="Unassembled WGS sequence"/>
</dbReference>
<keyword evidence="2" id="KW-1185">Reference proteome</keyword>
<evidence type="ECO:0000313" key="1">
    <source>
        <dbReference type="EMBL" id="MFG3014356.1"/>
    </source>
</evidence>
<organism evidence="1 2">
    <name type="scientific">Streptomyces cinerochromogenes</name>
    <dbReference type="NCBI Taxonomy" id="66422"/>
    <lineage>
        <taxon>Bacteria</taxon>
        <taxon>Bacillati</taxon>
        <taxon>Actinomycetota</taxon>
        <taxon>Actinomycetes</taxon>
        <taxon>Kitasatosporales</taxon>
        <taxon>Streptomycetaceae</taxon>
        <taxon>Streptomyces</taxon>
    </lineage>
</organism>
<sequence>MTEYTAQCRHNEADKVIARIDGPSVELMMSPGDEYAGEAYLSPDAARTFARGILTLADEIDGGEAKEEPKPEPVKVGDRVRIVRATYADHTHGREGVVTSTSETWRNIYGDQHPYIVRLDGYDGDTVHVAELERVPTPADEPITPANPRADFITQARALLDDYAHTVDDVLTVARFLACE</sequence>
<evidence type="ECO:0000313" key="2">
    <source>
        <dbReference type="Proteomes" id="UP001604267"/>
    </source>
</evidence>
<proteinExistence type="predicted"/>